<feature type="compositionally biased region" description="Polar residues" evidence="1">
    <location>
        <begin position="60"/>
        <end position="72"/>
    </location>
</feature>
<keyword evidence="2" id="KW-0732">Signal</keyword>
<dbReference type="Proteomes" id="UP000035287">
    <property type="component" value="Plasmid p2"/>
</dbReference>
<keyword evidence="4" id="KW-1185">Reference proteome</keyword>
<feature type="chain" id="PRO_5043735949" evidence="2">
    <location>
        <begin position="23"/>
        <end position="111"/>
    </location>
</feature>
<feature type="region of interest" description="Disordered" evidence="1">
    <location>
        <begin position="19"/>
        <end position="97"/>
    </location>
</feature>
<geneLocation type="plasmid" evidence="3 4">
    <name>p2</name>
</geneLocation>
<protein>
    <submittedName>
        <fullName evidence="3">Uncharacterized protein</fullName>
    </submittedName>
</protein>
<dbReference type="KEGG" id="cna:AB433_18760"/>
<evidence type="ECO:0000313" key="3">
    <source>
        <dbReference type="EMBL" id="AKM12181.1"/>
    </source>
</evidence>
<sequence length="111" mass="11560">MQLVRCLIAGVAIASFTVPALAADPANHNTTRSNKASGIAASENGNSPAGPETGAGENAAPTNHNTTRSNKASGIMAERDDNSATDEASVESTTRLDGEFNDKYIIEKRKK</sequence>
<dbReference type="OrthoDB" id="7433584at2"/>
<feature type="signal peptide" evidence="2">
    <location>
        <begin position="1"/>
        <end position="22"/>
    </location>
</feature>
<gene>
    <name evidence="3" type="ORF">AB433_18760</name>
</gene>
<evidence type="ECO:0000256" key="2">
    <source>
        <dbReference type="SAM" id="SignalP"/>
    </source>
</evidence>
<name>A0A0G3XNJ2_9SPHN</name>
<accession>A0A0G3XNJ2</accession>
<dbReference type="PATRIC" id="fig|1348774.3.peg.3956"/>
<organism evidence="3 4">
    <name type="scientific">Croceicoccus naphthovorans</name>
    <dbReference type="NCBI Taxonomy" id="1348774"/>
    <lineage>
        <taxon>Bacteria</taxon>
        <taxon>Pseudomonadati</taxon>
        <taxon>Pseudomonadota</taxon>
        <taxon>Alphaproteobacteria</taxon>
        <taxon>Sphingomonadales</taxon>
        <taxon>Erythrobacteraceae</taxon>
        <taxon>Croceicoccus</taxon>
    </lineage>
</organism>
<keyword evidence="3" id="KW-0614">Plasmid</keyword>
<dbReference type="RefSeq" id="WP_047824617.1">
    <property type="nucleotide sequence ID" value="NZ_CP011772.1"/>
</dbReference>
<proteinExistence type="predicted"/>
<evidence type="ECO:0000256" key="1">
    <source>
        <dbReference type="SAM" id="MobiDB-lite"/>
    </source>
</evidence>
<evidence type="ECO:0000313" key="4">
    <source>
        <dbReference type="Proteomes" id="UP000035287"/>
    </source>
</evidence>
<dbReference type="AlphaFoldDB" id="A0A0G3XNJ2"/>
<dbReference type="EMBL" id="CP011772">
    <property type="protein sequence ID" value="AKM12181.1"/>
    <property type="molecule type" value="Genomic_DNA"/>
</dbReference>
<reference evidence="3 4" key="1">
    <citation type="submission" date="2015-06" db="EMBL/GenBank/DDBJ databases">
        <authorList>
            <person name="Zeng Y."/>
            <person name="Huang Y."/>
        </authorList>
    </citation>
    <scope>NUCLEOTIDE SEQUENCE [LARGE SCALE GENOMIC DNA]</scope>
    <source>
        <strain evidence="3 4">PQ-2</strain>
        <plasmid evidence="4">Plasmid p2</plasmid>
    </source>
</reference>
<feature type="compositionally biased region" description="Polar residues" evidence="1">
    <location>
        <begin position="27"/>
        <end position="36"/>
    </location>
</feature>